<accession>A0A3M2L9I2</accession>
<dbReference type="Proteomes" id="UP000279275">
    <property type="component" value="Unassembled WGS sequence"/>
</dbReference>
<name>A0A3M2L9I2_9NOCA</name>
<protein>
    <submittedName>
        <fullName evidence="1">Uncharacterized protein</fullName>
    </submittedName>
</protein>
<sequence length="101" mass="11573">MSWATTHEWWQTVRDVEAEIERRRDGILPWQPRYAEIFGSRAGLLTALRYRWDLTMQAQADLDYAESTDLRELRARNTGLLRVLTNTVSPAVGVGVEPTVA</sequence>
<dbReference type="RefSeq" id="WP_122187177.1">
    <property type="nucleotide sequence ID" value="NZ_RFFH01000002.1"/>
</dbReference>
<reference evidence="1 2" key="1">
    <citation type="submission" date="2018-10" db="EMBL/GenBank/DDBJ databases">
        <title>Isolation from cow dung.</title>
        <authorList>
            <person name="Ling L."/>
        </authorList>
    </citation>
    <scope>NUCLEOTIDE SEQUENCE [LARGE SCALE GENOMIC DNA]</scope>
    <source>
        <strain evidence="1 2">NEAU-LL90</strain>
    </source>
</reference>
<evidence type="ECO:0000313" key="2">
    <source>
        <dbReference type="Proteomes" id="UP000279275"/>
    </source>
</evidence>
<dbReference type="EMBL" id="RFFH01000002">
    <property type="protein sequence ID" value="RMI34252.1"/>
    <property type="molecule type" value="Genomic_DNA"/>
</dbReference>
<organism evidence="1 2">
    <name type="scientific">Nocardia stercoris</name>
    <dbReference type="NCBI Taxonomy" id="2483361"/>
    <lineage>
        <taxon>Bacteria</taxon>
        <taxon>Bacillati</taxon>
        <taxon>Actinomycetota</taxon>
        <taxon>Actinomycetes</taxon>
        <taxon>Mycobacteriales</taxon>
        <taxon>Nocardiaceae</taxon>
        <taxon>Nocardia</taxon>
    </lineage>
</organism>
<gene>
    <name evidence="1" type="ORF">EBN03_07535</name>
</gene>
<dbReference type="AlphaFoldDB" id="A0A3M2L9I2"/>
<dbReference type="OrthoDB" id="3773711at2"/>
<proteinExistence type="predicted"/>
<comment type="caution">
    <text evidence="1">The sequence shown here is derived from an EMBL/GenBank/DDBJ whole genome shotgun (WGS) entry which is preliminary data.</text>
</comment>
<evidence type="ECO:0000313" key="1">
    <source>
        <dbReference type="EMBL" id="RMI34252.1"/>
    </source>
</evidence>
<keyword evidence="2" id="KW-1185">Reference proteome</keyword>